<sequence>MKVEQSQCVGIEHPWTLTKVNKMSQCVGIRNPQTLTSSKQMVQCVGEIVPWTLQYNKKNKMESNNNKVMNKCKLEDYIQESMYPPQSNSINTDQQNIYHQKRLKDPTRVVSTSPIDSLYQTGLQSASSILQDSHQLQIQSLQTTSYQTTIDSQLSRECPPIEISP</sequence>
<feature type="non-terminal residue" evidence="1">
    <location>
        <position position="165"/>
    </location>
</feature>
<name>A0A5J4TYU3_9EUKA</name>
<accession>A0A5J4TYU3</accession>
<organism evidence="1 2">
    <name type="scientific">Streblomastix strix</name>
    <dbReference type="NCBI Taxonomy" id="222440"/>
    <lineage>
        <taxon>Eukaryota</taxon>
        <taxon>Metamonada</taxon>
        <taxon>Preaxostyla</taxon>
        <taxon>Oxymonadida</taxon>
        <taxon>Streblomastigidae</taxon>
        <taxon>Streblomastix</taxon>
    </lineage>
</organism>
<evidence type="ECO:0000313" key="1">
    <source>
        <dbReference type="EMBL" id="KAA6363230.1"/>
    </source>
</evidence>
<dbReference type="EMBL" id="SNRW01023176">
    <property type="protein sequence ID" value="KAA6363230.1"/>
    <property type="molecule type" value="Genomic_DNA"/>
</dbReference>
<protein>
    <submittedName>
        <fullName evidence="1">Uncharacterized protein</fullName>
    </submittedName>
</protein>
<dbReference type="AlphaFoldDB" id="A0A5J4TYU3"/>
<gene>
    <name evidence="1" type="ORF">EZS28_041242</name>
</gene>
<reference evidence="1 2" key="1">
    <citation type="submission" date="2019-03" db="EMBL/GenBank/DDBJ databases">
        <title>Single cell metagenomics reveals metabolic interactions within the superorganism composed of flagellate Streblomastix strix and complex community of Bacteroidetes bacteria on its surface.</title>
        <authorList>
            <person name="Treitli S.C."/>
            <person name="Kolisko M."/>
            <person name="Husnik F."/>
            <person name="Keeling P."/>
            <person name="Hampl V."/>
        </authorList>
    </citation>
    <scope>NUCLEOTIDE SEQUENCE [LARGE SCALE GENOMIC DNA]</scope>
    <source>
        <strain evidence="1">ST1C</strain>
    </source>
</reference>
<evidence type="ECO:0000313" key="2">
    <source>
        <dbReference type="Proteomes" id="UP000324800"/>
    </source>
</evidence>
<comment type="caution">
    <text evidence="1">The sequence shown here is derived from an EMBL/GenBank/DDBJ whole genome shotgun (WGS) entry which is preliminary data.</text>
</comment>
<dbReference type="Proteomes" id="UP000324800">
    <property type="component" value="Unassembled WGS sequence"/>
</dbReference>
<proteinExistence type="predicted"/>